<name>A0A101SJ22_9ACTN</name>
<comment type="caution">
    <text evidence="2">The sequence shown here is derived from an EMBL/GenBank/DDBJ whole genome shotgun (WGS) entry which is preliminary data.</text>
</comment>
<dbReference type="InterPro" id="IPR011042">
    <property type="entry name" value="6-blade_b-propeller_TolB-like"/>
</dbReference>
<protein>
    <submittedName>
        <fullName evidence="2">Oxidoreductase</fullName>
    </submittedName>
</protein>
<dbReference type="InterPro" id="IPR012938">
    <property type="entry name" value="Glc/Sorbosone_DH"/>
</dbReference>
<dbReference type="OrthoDB" id="9770043at2"/>
<organism evidence="2 3">
    <name type="scientific">Streptomyces griseoruber</name>
    <dbReference type="NCBI Taxonomy" id="1943"/>
    <lineage>
        <taxon>Bacteria</taxon>
        <taxon>Bacillati</taxon>
        <taxon>Actinomycetota</taxon>
        <taxon>Actinomycetes</taxon>
        <taxon>Kitasatosporales</taxon>
        <taxon>Streptomycetaceae</taxon>
        <taxon>Streptomyces</taxon>
    </lineage>
</organism>
<dbReference type="PANTHER" id="PTHR19328">
    <property type="entry name" value="HEDGEHOG-INTERACTING PROTEIN"/>
    <property type="match status" value="1"/>
</dbReference>
<dbReference type="EMBL" id="LMWW01000090">
    <property type="protein sequence ID" value="KUN75144.1"/>
    <property type="molecule type" value="Genomic_DNA"/>
</dbReference>
<evidence type="ECO:0000313" key="2">
    <source>
        <dbReference type="EMBL" id="KUN75144.1"/>
    </source>
</evidence>
<keyword evidence="3" id="KW-1185">Reference proteome</keyword>
<dbReference type="Proteomes" id="UP000052982">
    <property type="component" value="Unassembled WGS sequence"/>
</dbReference>
<dbReference type="SUPFAM" id="SSF50952">
    <property type="entry name" value="Soluble quinoprotein glucose dehydrogenase"/>
    <property type="match status" value="1"/>
</dbReference>
<dbReference type="PANTHER" id="PTHR19328:SF13">
    <property type="entry name" value="HIPL1 PROTEIN"/>
    <property type="match status" value="1"/>
</dbReference>
<sequence>MAALLLTTAASGAAASPTVPSGIRTVSSGWTNPWGVNWLADGTALINERDTLKVFKVTPAGARTEVTAEPPIAVPGSGETLLGIALSPHWGQDHQIFVYHQAKDGNRIARMMFDGSRLTGYTPLVTGIEKGLHNGGRIKFGPDGYLYATTGDADTPGSAQDRNSLNGKILRMTKEGKPAPGNPFGTLVYSYGHRNPEGIDWDDQGNLWETEIGEDTHDELNLVQAGGNYGWPSCEGVCSTAGMTDPKRMWYPVKGVPSGLVHVDGALYVAALRGRRLWRVPVDGTSLGTPVAYYAGGFGRLRDVVKVPGRQALWVTTDKAGPGKDRVLQVDLG</sequence>
<dbReference type="InterPro" id="IPR011041">
    <property type="entry name" value="Quinoprot_gluc/sorb_DH_b-prop"/>
</dbReference>
<dbReference type="AlphaFoldDB" id="A0A101SJ22"/>
<proteinExistence type="predicted"/>
<accession>A0A101SJ22</accession>
<feature type="domain" description="Glucose/Sorbosone dehydrogenase" evidence="1">
    <location>
        <begin position="31"/>
        <end position="320"/>
    </location>
</feature>
<evidence type="ECO:0000259" key="1">
    <source>
        <dbReference type="Pfam" id="PF07995"/>
    </source>
</evidence>
<evidence type="ECO:0000313" key="3">
    <source>
        <dbReference type="Proteomes" id="UP000052982"/>
    </source>
</evidence>
<dbReference type="Pfam" id="PF07995">
    <property type="entry name" value="GSDH"/>
    <property type="match status" value="1"/>
</dbReference>
<dbReference type="Gene3D" id="2.120.10.30">
    <property type="entry name" value="TolB, C-terminal domain"/>
    <property type="match status" value="1"/>
</dbReference>
<gene>
    <name evidence="2" type="ORF">AQJ64_43565</name>
</gene>
<reference evidence="2 3" key="1">
    <citation type="submission" date="2015-10" db="EMBL/GenBank/DDBJ databases">
        <title>Draft genome sequence of Streptomyces griseoruber DSM 40281, type strain for the species Streptomyces griseoruber.</title>
        <authorList>
            <person name="Ruckert C."/>
            <person name="Winkler A."/>
            <person name="Kalinowski J."/>
            <person name="Kampfer P."/>
            <person name="Glaeser S."/>
        </authorList>
    </citation>
    <scope>NUCLEOTIDE SEQUENCE [LARGE SCALE GENOMIC DNA]</scope>
    <source>
        <strain evidence="2 3">DSM 40281</strain>
    </source>
</reference>
<dbReference type="STRING" id="1943.AQJ64_43565"/>